<accession>A0AB33IWE4</accession>
<dbReference type="EMBL" id="AP035786">
    <property type="protein sequence ID" value="BFO73914.1"/>
    <property type="molecule type" value="Genomic_DNA"/>
</dbReference>
<sequence>MGFLKNQMMKQLEAAKVSVSEERLDELEAQGYDVSEYRNALNAKKAEQEEKVRTLRGNHQNPTDLKKLEPYVETPRSTETPFFKAVAGKAPFFGKSKWRARYSEGPIVYEAVLDCPDEALAPPTDDGGYHCITLYAIDSGHARDEAWLQRVMTALRDMRDWKRDTPEDCMEVVDMMRNKDNEGDWRSGWLGQSIAEGAQAYYHKAVVFQKDLPNGFIPDNYILPKVCTSIPQKAGHVPLVSVIPPVFYM</sequence>
<evidence type="ECO:0000256" key="1">
    <source>
        <dbReference type="SAM" id="Coils"/>
    </source>
</evidence>
<gene>
    <name evidence="2" type="ORF">GTC17254_15110</name>
</gene>
<protein>
    <submittedName>
        <fullName evidence="2">Uncharacterized protein</fullName>
    </submittedName>
</protein>
<evidence type="ECO:0000313" key="2">
    <source>
        <dbReference type="EMBL" id="BFO73914.1"/>
    </source>
</evidence>
<dbReference type="AlphaFoldDB" id="A0AB33IWE4"/>
<organism evidence="2">
    <name type="scientific">Prevotella sp. GTC17254</name>
    <dbReference type="NCBI Taxonomy" id="3236794"/>
    <lineage>
        <taxon>Bacteria</taxon>
        <taxon>Pseudomonadati</taxon>
        <taxon>Bacteroidota</taxon>
        <taxon>Bacteroidia</taxon>
        <taxon>Bacteroidales</taxon>
        <taxon>Prevotellaceae</taxon>
        <taxon>Prevotella</taxon>
    </lineage>
</organism>
<feature type="coiled-coil region" evidence="1">
    <location>
        <begin position="10"/>
        <end position="58"/>
    </location>
</feature>
<keyword evidence="1" id="KW-0175">Coiled coil</keyword>
<reference evidence="2" key="1">
    <citation type="submission" date="2024-07" db="EMBL/GenBank/DDBJ databases">
        <title>Complete genome sequence of Prevotella sp. YM-2024 GTC17254.</title>
        <authorList>
            <person name="Hayashi M."/>
            <person name="Muto Y."/>
            <person name="Tanaka K."/>
            <person name="Niwa H."/>
        </authorList>
    </citation>
    <scope>NUCLEOTIDE SEQUENCE</scope>
    <source>
        <strain evidence="2">GTC17254</strain>
    </source>
</reference>
<proteinExistence type="predicted"/>
<name>A0AB33IWE4_9BACT</name>